<protein>
    <recommendedName>
        <fullName evidence="4">PEP-CTERM sorting domain-containing protein</fullName>
    </recommendedName>
</protein>
<evidence type="ECO:0000313" key="3">
    <source>
        <dbReference type="Proteomes" id="UP000003688"/>
    </source>
</evidence>
<dbReference type="AlphaFoldDB" id="B9XT32"/>
<evidence type="ECO:0000313" key="2">
    <source>
        <dbReference type="EMBL" id="EEF57006.1"/>
    </source>
</evidence>
<feature type="chain" id="PRO_5002895128" description="PEP-CTERM sorting domain-containing protein" evidence="1">
    <location>
        <begin position="22"/>
        <end position="227"/>
    </location>
</feature>
<dbReference type="Proteomes" id="UP000003688">
    <property type="component" value="Unassembled WGS sequence"/>
</dbReference>
<keyword evidence="1" id="KW-0732">Signal</keyword>
<comment type="caution">
    <text evidence="2">The sequence shown here is derived from an EMBL/GenBank/DDBJ whole genome shotgun (WGS) entry which is preliminary data.</text>
</comment>
<name>B9XT32_PEDPL</name>
<reference evidence="2 3" key="1">
    <citation type="journal article" date="2011" name="J. Bacteriol.">
        <title>Genome sequence of 'Pedosphaera parvula' Ellin514, an aerobic Verrucomicrobial isolate from pasture soil.</title>
        <authorList>
            <person name="Kant R."/>
            <person name="van Passel M.W."/>
            <person name="Sangwan P."/>
            <person name="Palva A."/>
            <person name="Lucas S."/>
            <person name="Copeland A."/>
            <person name="Lapidus A."/>
            <person name="Glavina Del Rio T."/>
            <person name="Dalin E."/>
            <person name="Tice H."/>
            <person name="Bruce D."/>
            <person name="Goodwin L."/>
            <person name="Pitluck S."/>
            <person name="Chertkov O."/>
            <person name="Larimer F.W."/>
            <person name="Land M.L."/>
            <person name="Hauser L."/>
            <person name="Brettin T.S."/>
            <person name="Detter J.C."/>
            <person name="Han S."/>
            <person name="de Vos W.M."/>
            <person name="Janssen P.H."/>
            <person name="Smidt H."/>
        </authorList>
    </citation>
    <scope>NUCLEOTIDE SEQUENCE [LARGE SCALE GENOMIC DNA]</scope>
    <source>
        <strain evidence="2 3">Ellin514</strain>
    </source>
</reference>
<feature type="non-terminal residue" evidence="2">
    <location>
        <position position="227"/>
    </location>
</feature>
<accession>B9XT32</accession>
<dbReference type="Gene3D" id="2.60.120.200">
    <property type="match status" value="1"/>
</dbReference>
<dbReference type="RefSeq" id="WP_007418965.1">
    <property type="nucleotide sequence ID" value="NZ_ABOX02000094.1"/>
</dbReference>
<proteinExistence type="predicted"/>
<dbReference type="SUPFAM" id="SSF49899">
    <property type="entry name" value="Concanavalin A-like lectins/glucanases"/>
    <property type="match status" value="1"/>
</dbReference>
<gene>
    <name evidence="2" type="ORF">Cflav_PD0051</name>
</gene>
<evidence type="ECO:0000256" key="1">
    <source>
        <dbReference type="SAM" id="SignalP"/>
    </source>
</evidence>
<keyword evidence="3" id="KW-1185">Reference proteome</keyword>
<sequence length="227" mass="23172" precursor="true">MRRNIHTLIGLGLIWAGSAPAASVLFDFNSDPTAGGLATIYGASTSWVPSDGAGYSTNASDGYLQITPAHNSQTGAIVFSDFDNGQIVGGFHMEADVRIGNGTGGTTPADGFCIAFARENDPALANPADSTKYALDSGNAQGPEEGTTTGIAVGFDAYANGGTDIRGIDLRVDGALTVFPMPTLNGSVTDTTSIQTGPNDGTGSPDTLGWAHLVVDLSTSGTLNVYY</sequence>
<dbReference type="EMBL" id="ABOX02000094">
    <property type="protein sequence ID" value="EEF57006.1"/>
    <property type="molecule type" value="Genomic_DNA"/>
</dbReference>
<feature type="signal peptide" evidence="1">
    <location>
        <begin position="1"/>
        <end position="21"/>
    </location>
</feature>
<evidence type="ECO:0008006" key="4">
    <source>
        <dbReference type="Google" id="ProtNLM"/>
    </source>
</evidence>
<dbReference type="InterPro" id="IPR013320">
    <property type="entry name" value="ConA-like_dom_sf"/>
</dbReference>
<dbReference type="OrthoDB" id="7175628at2"/>
<organism evidence="2 3">
    <name type="scientific">Pedosphaera parvula (strain Ellin514)</name>
    <dbReference type="NCBI Taxonomy" id="320771"/>
    <lineage>
        <taxon>Bacteria</taxon>
        <taxon>Pseudomonadati</taxon>
        <taxon>Verrucomicrobiota</taxon>
        <taxon>Pedosphaerae</taxon>
        <taxon>Pedosphaerales</taxon>
        <taxon>Pedosphaeraceae</taxon>
        <taxon>Pedosphaera</taxon>
    </lineage>
</organism>